<keyword evidence="4" id="KW-1185">Reference proteome</keyword>
<evidence type="ECO:0000313" key="2">
    <source>
        <dbReference type="EMBL" id="ELT97038.1"/>
    </source>
</evidence>
<feature type="region of interest" description="Disordered" evidence="1">
    <location>
        <begin position="1"/>
        <end position="82"/>
    </location>
</feature>
<gene>
    <name evidence="2" type="ORF">CAPTEDRAFT_186442</name>
</gene>
<feature type="compositionally biased region" description="Low complexity" evidence="1">
    <location>
        <begin position="34"/>
        <end position="55"/>
    </location>
</feature>
<organism evidence="2">
    <name type="scientific">Capitella teleta</name>
    <name type="common">Polychaete worm</name>
    <dbReference type="NCBI Taxonomy" id="283909"/>
    <lineage>
        <taxon>Eukaryota</taxon>
        <taxon>Metazoa</taxon>
        <taxon>Spiralia</taxon>
        <taxon>Lophotrochozoa</taxon>
        <taxon>Annelida</taxon>
        <taxon>Polychaeta</taxon>
        <taxon>Sedentaria</taxon>
        <taxon>Scolecida</taxon>
        <taxon>Capitellidae</taxon>
        <taxon>Capitella</taxon>
    </lineage>
</organism>
<feature type="compositionally biased region" description="Polar residues" evidence="1">
    <location>
        <begin position="1"/>
        <end position="11"/>
    </location>
</feature>
<dbReference type="EMBL" id="KB308679">
    <property type="protein sequence ID" value="ELT97038.1"/>
    <property type="molecule type" value="Genomic_DNA"/>
</dbReference>
<name>R7TT21_CAPTE</name>
<reference evidence="3" key="3">
    <citation type="submission" date="2015-06" db="UniProtKB">
        <authorList>
            <consortium name="EnsemblMetazoa"/>
        </authorList>
    </citation>
    <scope>IDENTIFICATION</scope>
</reference>
<evidence type="ECO:0000313" key="4">
    <source>
        <dbReference type="Proteomes" id="UP000014760"/>
    </source>
</evidence>
<sequence>MSHSLSQSKLGDQSKPGYGSRAADPKSTNGYLDPGNSQQSQQPPQGGSGGYNQPPHYGYNIDPQTGSKIKLGQSDHVTRPSDVASIKRNFKRSAGLSPVDLLCAVDSY</sequence>
<dbReference type="EMBL" id="AMQN01027783">
    <property type="status" value="NOT_ANNOTATED_CDS"/>
    <property type="molecule type" value="Genomic_DNA"/>
</dbReference>
<dbReference type="HOGENOM" id="CLU_2199452_0_0_1"/>
<dbReference type="AlphaFoldDB" id="R7TT21"/>
<reference evidence="4" key="1">
    <citation type="submission" date="2012-12" db="EMBL/GenBank/DDBJ databases">
        <authorList>
            <person name="Hellsten U."/>
            <person name="Grimwood J."/>
            <person name="Chapman J.A."/>
            <person name="Shapiro H."/>
            <person name="Aerts A."/>
            <person name="Otillar R.P."/>
            <person name="Terry A.Y."/>
            <person name="Boore J.L."/>
            <person name="Simakov O."/>
            <person name="Marletaz F."/>
            <person name="Cho S.-J."/>
            <person name="Edsinger-Gonzales E."/>
            <person name="Havlak P."/>
            <person name="Kuo D.-H."/>
            <person name="Larsson T."/>
            <person name="Lv J."/>
            <person name="Arendt D."/>
            <person name="Savage R."/>
            <person name="Osoegawa K."/>
            <person name="de Jong P."/>
            <person name="Lindberg D.R."/>
            <person name="Seaver E.C."/>
            <person name="Weisblat D.A."/>
            <person name="Putnam N.H."/>
            <person name="Grigoriev I.V."/>
            <person name="Rokhsar D.S."/>
        </authorList>
    </citation>
    <scope>NUCLEOTIDE SEQUENCE</scope>
    <source>
        <strain evidence="4">I ESC-2004</strain>
    </source>
</reference>
<reference evidence="2 4" key="2">
    <citation type="journal article" date="2013" name="Nature">
        <title>Insights into bilaterian evolution from three spiralian genomes.</title>
        <authorList>
            <person name="Simakov O."/>
            <person name="Marletaz F."/>
            <person name="Cho S.J."/>
            <person name="Edsinger-Gonzales E."/>
            <person name="Havlak P."/>
            <person name="Hellsten U."/>
            <person name="Kuo D.H."/>
            <person name="Larsson T."/>
            <person name="Lv J."/>
            <person name="Arendt D."/>
            <person name="Savage R."/>
            <person name="Osoegawa K."/>
            <person name="de Jong P."/>
            <person name="Grimwood J."/>
            <person name="Chapman J.A."/>
            <person name="Shapiro H."/>
            <person name="Aerts A."/>
            <person name="Otillar R.P."/>
            <person name="Terry A.Y."/>
            <person name="Boore J.L."/>
            <person name="Grigoriev I.V."/>
            <person name="Lindberg D.R."/>
            <person name="Seaver E.C."/>
            <person name="Weisblat D.A."/>
            <person name="Putnam N.H."/>
            <person name="Rokhsar D.S."/>
        </authorList>
    </citation>
    <scope>NUCLEOTIDE SEQUENCE</scope>
    <source>
        <strain evidence="2 4">I ESC-2004</strain>
    </source>
</reference>
<dbReference type="EnsemblMetazoa" id="CapteT186442">
    <property type="protein sequence ID" value="CapteP186442"/>
    <property type="gene ID" value="CapteG186442"/>
</dbReference>
<evidence type="ECO:0000256" key="1">
    <source>
        <dbReference type="SAM" id="MobiDB-lite"/>
    </source>
</evidence>
<evidence type="ECO:0000313" key="3">
    <source>
        <dbReference type="EnsemblMetazoa" id="CapteP186442"/>
    </source>
</evidence>
<proteinExistence type="predicted"/>
<dbReference type="Proteomes" id="UP000014760">
    <property type="component" value="Unassembled WGS sequence"/>
</dbReference>
<protein>
    <submittedName>
        <fullName evidence="2 3">Uncharacterized protein</fullName>
    </submittedName>
</protein>
<accession>R7TT21</accession>